<sequence>MRKKGEKRYKRKFEGEKASGARVNILFVLEEPSYVGVSLIRWHYLLGGMEMRAEIGVPRRSDGAPRKSPVLH</sequence>
<gene>
    <name evidence="1" type="ORF">N783_18615</name>
</gene>
<keyword evidence="2" id="KW-1185">Reference proteome</keyword>
<proteinExistence type="predicted"/>
<organism evidence="1 2">
    <name type="scientific">Pontibacillus marinus BH030004 = DSM 16465</name>
    <dbReference type="NCBI Taxonomy" id="1385511"/>
    <lineage>
        <taxon>Bacteria</taxon>
        <taxon>Bacillati</taxon>
        <taxon>Bacillota</taxon>
        <taxon>Bacilli</taxon>
        <taxon>Bacillales</taxon>
        <taxon>Bacillaceae</taxon>
        <taxon>Pontibacillus</taxon>
    </lineage>
</organism>
<name>A0A0A5GCD1_9BACI</name>
<accession>A0A0A5GCD1</accession>
<dbReference type="AlphaFoldDB" id="A0A0A5GCD1"/>
<evidence type="ECO:0000313" key="1">
    <source>
        <dbReference type="EMBL" id="KGX90846.1"/>
    </source>
</evidence>
<dbReference type="Proteomes" id="UP000030403">
    <property type="component" value="Unassembled WGS sequence"/>
</dbReference>
<protein>
    <submittedName>
        <fullName evidence="1">Uncharacterized protein</fullName>
    </submittedName>
</protein>
<evidence type="ECO:0000313" key="2">
    <source>
        <dbReference type="Proteomes" id="UP000030403"/>
    </source>
</evidence>
<reference evidence="1 2" key="1">
    <citation type="submission" date="2013-08" db="EMBL/GenBank/DDBJ databases">
        <authorList>
            <person name="Huang J."/>
            <person name="Wang G."/>
        </authorList>
    </citation>
    <scope>NUCLEOTIDE SEQUENCE [LARGE SCALE GENOMIC DNA]</scope>
    <source>
        <strain evidence="1 2">BH030004</strain>
    </source>
</reference>
<comment type="caution">
    <text evidence="1">The sequence shown here is derived from an EMBL/GenBank/DDBJ whole genome shotgun (WGS) entry which is preliminary data.</text>
</comment>
<dbReference type="EMBL" id="AVPF01000005">
    <property type="protein sequence ID" value="KGX90846.1"/>
    <property type="molecule type" value="Genomic_DNA"/>
</dbReference>